<evidence type="ECO:0000313" key="1">
    <source>
        <dbReference type="Proteomes" id="UP000887561"/>
    </source>
</evidence>
<protein>
    <submittedName>
        <fullName evidence="2">Uncharacterized protein</fullName>
    </submittedName>
</protein>
<dbReference type="WBParaSite" id="scaffold37171_cov305.g23280">
    <property type="protein sequence ID" value="scaffold37171_cov305.g23280"/>
    <property type="gene ID" value="scaffold37171_cov305.g23280"/>
</dbReference>
<keyword evidence="1" id="KW-1185">Reference proteome</keyword>
<dbReference type="Gene3D" id="1.10.730.10">
    <property type="entry name" value="Isoleucyl-tRNA Synthetase, Domain 1"/>
    <property type="match status" value="1"/>
</dbReference>
<evidence type="ECO:0000313" key="2">
    <source>
        <dbReference type="WBParaSite" id="scaffold37171_cov305.g23280"/>
    </source>
</evidence>
<proteinExistence type="predicted"/>
<name>A0A915MIE6_MELJA</name>
<reference evidence="2" key="1">
    <citation type="submission" date="2022-11" db="UniProtKB">
        <authorList>
            <consortium name="WormBaseParasite"/>
        </authorList>
    </citation>
    <scope>IDENTIFICATION</scope>
</reference>
<accession>A0A915MIE6</accession>
<organism evidence="1 2">
    <name type="scientific">Meloidogyne javanica</name>
    <name type="common">Root-knot nematode worm</name>
    <dbReference type="NCBI Taxonomy" id="6303"/>
    <lineage>
        <taxon>Eukaryota</taxon>
        <taxon>Metazoa</taxon>
        <taxon>Ecdysozoa</taxon>
        <taxon>Nematoda</taxon>
        <taxon>Chromadorea</taxon>
        <taxon>Rhabditida</taxon>
        <taxon>Tylenchina</taxon>
        <taxon>Tylenchomorpha</taxon>
        <taxon>Tylenchoidea</taxon>
        <taxon>Meloidogynidae</taxon>
        <taxon>Meloidogyninae</taxon>
        <taxon>Meloidogyne</taxon>
        <taxon>Meloidogyne incognita group</taxon>
    </lineage>
</organism>
<sequence length="246" mass="28623">FVDGYVNKRINVNNNVGTTLQIDSDKTETFFRDIYNKHVKAVRISMYMEVLRYHNTALIRLIDMTKAVHKEFSANPDLAQTSPELERCLFAIVVMAQIFAPDAANQQWEMLQKLPNLLNKSVPWRLNESLDKQIWPKLDYSDDIDIVLCDVEHLNDADLGEYARLHSHSNFFDRLDQQELKVLSWSIERLPGLCIVLNLKMAEDVKKRAITEIIQKYSGKRRGKKDLQEEENIEIFDPIDQLSGRT</sequence>
<dbReference type="Proteomes" id="UP000887561">
    <property type="component" value="Unplaced"/>
</dbReference>
<dbReference type="AlphaFoldDB" id="A0A915MIE6"/>